<name>A0ACB8R1T5_9AGAM</name>
<evidence type="ECO:0000313" key="1">
    <source>
        <dbReference type="EMBL" id="KAI0037880.1"/>
    </source>
</evidence>
<gene>
    <name evidence="1" type="ORF">FA95DRAFT_1477554</name>
</gene>
<dbReference type="Proteomes" id="UP000814033">
    <property type="component" value="Unassembled WGS sequence"/>
</dbReference>
<reference evidence="1" key="2">
    <citation type="journal article" date="2022" name="New Phytol.">
        <title>Evolutionary transition to the ectomycorrhizal habit in the genomes of a hyperdiverse lineage of mushroom-forming fungi.</title>
        <authorList>
            <person name="Looney B."/>
            <person name="Miyauchi S."/>
            <person name="Morin E."/>
            <person name="Drula E."/>
            <person name="Courty P.E."/>
            <person name="Kohler A."/>
            <person name="Kuo A."/>
            <person name="LaButti K."/>
            <person name="Pangilinan J."/>
            <person name="Lipzen A."/>
            <person name="Riley R."/>
            <person name="Andreopoulos W."/>
            <person name="He G."/>
            <person name="Johnson J."/>
            <person name="Nolan M."/>
            <person name="Tritt A."/>
            <person name="Barry K.W."/>
            <person name="Grigoriev I.V."/>
            <person name="Nagy L.G."/>
            <person name="Hibbett D."/>
            <person name="Henrissat B."/>
            <person name="Matheny P.B."/>
            <person name="Labbe J."/>
            <person name="Martin F.M."/>
        </authorList>
    </citation>
    <scope>NUCLEOTIDE SEQUENCE</scope>
    <source>
        <strain evidence="1">FP105234-sp</strain>
    </source>
</reference>
<protein>
    <submittedName>
        <fullName evidence="1">Uncharacterized protein</fullName>
    </submittedName>
</protein>
<feature type="non-terminal residue" evidence="1">
    <location>
        <position position="70"/>
    </location>
</feature>
<reference evidence="1" key="1">
    <citation type="submission" date="2021-02" db="EMBL/GenBank/DDBJ databases">
        <authorList>
            <consortium name="DOE Joint Genome Institute"/>
            <person name="Ahrendt S."/>
            <person name="Looney B.P."/>
            <person name="Miyauchi S."/>
            <person name="Morin E."/>
            <person name="Drula E."/>
            <person name="Courty P.E."/>
            <person name="Chicoki N."/>
            <person name="Fauchery L."/>
            <person name="Kohler A."/>
            <person name="Kuo A."/>
            <person name="Labutti K."/>
            <person name="Pangilinan J."/>
            <person name="Lipzen A."/>
            <person name="Riley R."/>
            <person name="Andreopoulos W."/>
            <person name="He G."/>
            <person name="Johnson J."/>
            <person name="Barry K.W."/>
            <person name="Grigoriev I.V."/>
            <person name="Nagy L."/>
            <person name="Hibbett D."/>
            <person name="Henrissat B."/>
            <person name="Matheny P.B."/>
            <person name="Labbe J."/>
            <person name="Martin F."/>
        </authorList>
    </citation>
    <scope>NUCLEOTIDE SEQUENCE</scope>
    <source>
        <strain evidence="1">FP105234-sp</strain>
    </source>
</reference>
<accession>A0ACB8R1T5</accession>
<evidence type="ECO:0000313" key="2">
    <source>
        <dbReference type="Proteomes" id="UP000814033"/>
    </source>
</evidence>
<dbReference type="EMBL" id="MU276676">
    <property type="protein sequence ID" value="KAI0037880.1"/>
    <property type="molecule type" value="Genomic_DNA"/>
</dbReference>
<comment type="caution">
    <text evidence="1">The sequence shown here is derived from an EMBL/GenBank/DDBJ whole genome shotgun (WGS) entry which is preliminary data.</text>
</comment>
<keyword evidence="2" id="KW-1185">Reference proteome</keyword>
<sequence>HQRLGHLGEYSICLLKSKGLVTGMDLHPEGALAPCDGCAKGKSPQAPFPKEAANRSKARLERLHMDLQGP</sequence>
<feature type="non-terminal residue" evidence="1">
    <location>
        <position position="1"/>
    </location>
</feature>
<organism evidence="1 2">
    <name type="scientific">Auriscalpium vulgare</name>
    <dbReference type="NCBI Taxonomy" id="40419"/>
    <lineage>
        <taxon>Eukaryota</taxon>
        <taxon>Fungi</taxon>
        <taxon>Dikarya</taxon>
        <taxon>Basidiomycota</taxon>
        <taxon>Agaricomycotina</taxon>
        <taxon>Agaricomycetes</taxon>
        <taxon>Russulales</taxon>
        <taxon>Auriscalpiaceae</taxon>
        <taxon>Auriscalpium</taxon>
    </lineage>
</organism>
<proteinExistence type="predicted"/>